<feature type="transmembrane region" description="Helical" evidence="6">
    <location>
        <begin position="43"/>
        <end position="68"/>
    </location>
</feature>
<gene>
    <name evidence="8" type="ORF">JBF11_06950</name>
</gene>
<name>A0ABY5Y0E1_9BACT</name>
<keyword evidence="5 6" id="KW-0472">Membrane</keyword>
<evidence type="ECO:0000313" key="8">
    <source>
        <dbReference type="EMBL" id="UWX05197.1"/>
    </source>
</evidence>
<evidence type="ECO:0000256" key="1">
    <source>
        <dbReference type="ARBA" id="ARBA00004141"/>
    </source>
</evidence>
<feature type="transmembrane region" description="Helical" evidence="6">
    <location>
        <begin position="220"/>
        <end position="242"/>
    </location>
</feature>
<feature type="transmembrane region" description="Helical" evidence="6">
    <location>
        <begin position="464"/>
        <end position="490"/>
    </location>
</feature>
<keyword evidence="3 6" id="KW-0812">Transmembrane</keyword>
<keyword evidence="2" id="KW-0813">Transport</keyword>
<comment type="subcellular location">
    <subcellularLocation>
        <location evidence="1">Membrane</location>
        <topology evidence="1">Multi-pass membrane protein</topology>
    </subcellularLocation>
</comment>
<keyword evidence="4 6" id="KW-1133">Transmembrane helix</keyword>
<evidence type="ECO:0000256" key="3">
    <source>
        <dbReference type="ARBA" id="ARBA00022692"/>
    </source>
</evidence>
<feature type="domain" description="Citrate transporter-like" evidence="7">
    <location>
        <begin position="55"/>
        <end position="428"/>
    </location>
</feature>
<dbReference type="PANTHER" id="PTHR10283">
    <property type="entry name" value="SOLUTE CARRIER FAMILY 13 MEMBER"/>
    <property type="match status" value="1"/>
</dbReference>
<evidence type="ECO:0000256" key="4">
    <source>
        <dbReference type="ARBA" id="ARBA00022989"/>
    </source>
</evidence>
<feature type="transmembrane region" description="Helical" evidence="6">
    <location>
        <begin position="80"/>
        <end position="103"/>
    </location>
</feature>
<dbReference type="EMBL" id="CP065938">
    <property type="protein sequence ID" value="UWX05197.1"/>
    <property type="molecule type" value="Genomic_DNA"/>
</dbReference>
<sequence length="491" mass="53537">MNRTIATSRNYYWLHTLIYFLLTFGIGKISYSALPPMGMSVIGIFLGLLYGWTFIGFIWPSMFSIFMLGVCGFFPSPQDAFAHAFSQQLVVFMLLVLVFTAYCEQSGLNKKMSCWFLSRKMLVGHPWIFTFMVLLGSFVVSFLVDGNAVVFLVWNLMYSIFDEVGYKKGEPYPAFVLAGAAIAAILSFGCKPWGNVCILAIGALESATGGAYTVDYLTFMAVTVPICILFVTAYFLVMKYVFRPDVSKLMNLSDKYLARMRSELKLSLHEKTAALALLVFMLLMILPTFLSGEKGIAGFFGSFNFLSAVAIVLIALTLIKVEGKPLLDFDACARSGIHWHVFWITAAALPVSAAVSSEGAGITQWLGMLMNEYFQDTNVFVFLVLFSVIVNLATQLTHNVSLVLIAVPVAVQVSSSLGLNPLALTVLVVIAAACAYATPAASTVAAILFSNVDWIGVKNSFKAGFSAVIAGLIVLFVCGFPIIGAVYGFFL</sequence>
<feature type="transmembrane region" description="Helical" evidence="6">
    <location>
        <begin position="425"/>
        <end position="452"/>
    </location>
</feature>
<evidence type="ECO:0000256" key="2">
    <source>
        <dbReference type="ARBA" id="ARBA00022448"/>
    </source>
</evidence>
<dbReference type="RefSeq" id="WP_334314762.1">
    <property type="nucleotide sequence ID" value="NZ_CP065938.1"/>
</dbReference>
<evidence type="ECO:0000259" key="7">
    <source>
        <dbReference type="Pfam" id="PF03600"/>
    </source>
</evidence>
<feature type="transmembrane region" description="Helical" evidence="6">
    <location>
        <begin position="127"/>
        <end position="152"/>
    </location>
</feature>
<proteinExistence type="predicted"/>
<evidence type="ECO:0000313" key="9">
    <source>
        <dbReference type="Proteomes" id="UP001058120"/>
    </source>
</evidence>
<feature type="transmembrane region" description="Helical" evidence="6">
    <location>
        <begin position="400"/>
        <end position="419"/>
    </location>
</feature>
<protein>
    <recommendedName>
        <fullName evidence="7">Citrate transporter-like domain-containing protein</fullName>
    </recommendedName>
</protein>
<feature type="transmembrane region" description="Helical" evidence="6">
    <location>
        <begin position="377"/>
        <end position="393"/>
    </location>
</feature>
<accession>A0ABY5Y0E1</accession>
<dbReference type="InterPro" id="IPR004680">
    <property type="entry name" value="Cit_transptr-like_dom"/>
</dbReference>
<feature type="transmembrane region" description="Helical" evidence="6">
    <location>
        <begin position="12"/>
        <end position="31"/>
    </location>
</feature>
<feature type="transmembrane region" description="Helical" evidence="6">
    <location>
        <begin position="272"/>
        <end position="290"/>
    </location>
</feature>
<evidence type="ECO:0000256" key="5">
    <source>
        <dbReference type="ARBA" id="ARBA00023136"/>
    </source>
</evidence>
<feature type="transmembrane region" description="Helical" evidence="6">
    <location>
        <begin position="339"/>
        <end position="357"/>
    </location>
</feature>
<dbReference type="Pfam" id="PF03600">
    <property type="entry name" value="CitMHS"/>
    <property type="match status" value="1"/>
</dbReference>
<feature type="transmembrane region" description="Helical" evidence="6">
    <location>
        <begin position="296"/>
        <end position="319"/>
    </location>
</feature>
<dbReference type="Proteomes" id="UP001058120">
    <property type="component" value="Chromosome"/>
</dbReference>
<evidence type="ECO:0000256" key="6">
    <source>
        <dbReference type="SAM" id="Phobius"/>
    </source>
</evidence>
<reference evidence="8" key="1">
    <citation type="submission" date="2020-12" db="EMBL/GenBank/DDBJ databases">
        <title>Taurinivorans muris gen. nov., sp. nov., fundamental and realized metabolic niche of a ubiquitous sulfidogenic bacterium in the murine intestine.</title>
        <authorList>
            <person name="Ye H."/>
            <person name="Hanson B.T."/>
            <person name="Loy A."/>
        </authorList>
    </citation>
    <scope>NUCLEOTIDE SEQUENCE</scope>
    <source>
        <strain evidence="8">LT0009</strain>
    </source>
</reference>
<keyword evidence="9" id="KW-1185">Reference proteome</keyword>
<dbReference type="PANTHER" id="PTHR10283:SF125">
    <property type="entry name" value="MG(2+)_CITRATE COMPLEX SECONDARY TRANSPORTER"/>
    <property type="match status" value="1"/>
</dbReference>
<organism evidence="8 9">
    <name type="scientific">Taurinivorans muris</name>
    <dbReference type="NCBI Taxonomy" id="2787751"/>
    <lineage>
        <taxon>Bacteria</taxon>
        <taxon>Pseudomonadati</taxon>
        <taxon>Thermodesulfobacteriota</taxon>
        <taxon>Desulfovibrionia</taxon>
        <taxon>Desulfovibrionales</taxon>
        <taxon>Desulfovibrionaceae</taxon>
        <taxon>Taurinivorans</taxon>
    </lineage>
</organism>